<gene>
    <name evidence="1" type="ORF">K8N75_09940</name>
</gene>
<protein>
    <submittedName>
        <fullName evidence="1">Uncharacterized protein</fullName>
    </submittedName>
</protein>
<sequence>MSTRTEGTYFGDFRLQINLNNTPDGEYPDPGDNGKLSICNKVEGRCIELTLEDAKRLEEELPSLITSMKYRDEGDSS</sequence>
<dbReference type="RefSeq" id="WP_223791909.1">
    <property type="nucleotide sequence ID" value="NZ_JAIOUQ010000011.1"/>
</dbReference>
<dbReference type="EMBL" id="JAIOUQ010000011">
    <property type="protein sequence ID" value="MBZ2166357.1"/>
    <property type="molecule type" value="Genomic_DNA"/>
</dbReference>
<keyword evidence="2" id="KW-1185">Reference proteome</keyword>
<organism evidence="1 2">
    <name type="scientific">Methanobacterium spitsbergense</name>
    <dbReference type="NCBI Taxonomy" id="2874285"/>
    <lineage>
        <taxon>Archaea</taxon>
        <taxon>Methanobacteriati</taxon>
        <taxon>Methanobacteriota</taxon>
        <taxon>Methanomada group</taxon>
        <taxon>Methanobacteria</taxon>
        <taxon>Methanobacteriales</taxon>
        <taxon>Methanobacteriaceae</taxon>
        <taxon>Methanobacterium</taxon>
    </lineage>
</organism>
<name>A0A8T5UVS9_9EURY</name>
<dbReference type="Proteomes" id="UP000825933">
    <property type="component" value="Unassembled WGS sequence"/>
</dbReference>
<evidence type="ECO:0000313" key="1">
    <source>
        <dbReference type="EMBL" id="MBZ2166357.1"/>
    </source>
</evidence>
<accession>A0A8T5UVS9</accession>
<proteinExistence type="predicted"/>
<dbReference type="AlphaFoldDB" id="A0A8T5UVS9"/>
<comment type="caution">
    <text evidence="1">The sequence shown here is derived from an EMBL/GenBank/DDBJ whole genome shotgun (WGS) entry which is preliminary data.</text>
</comment>
<evidence type="ECO:0000313" key="2">
    <source>
        <dbReference type="Proteomes" id="UP000825933"/>
    </source>
</evidence>
<reference evidence="2" key="1">
    <citation type="journal article" date="2022" name="Microbiol. Resour. Announc.">
        <title>Draft Genome Sequence of a Methanogenic Archaeon from West Spitsbergen Permafrost.</title>
        <authorList>
            <person name="Trubitsyn V."/>
            <person name="Rivkina E."/>
            <person name="Shcherbakova V."/>
        </authorList>
    </citation>
    <scope>NUCLEOTIDE SEQUENCE [LARGE SCALE GENOMIC DNA]</scope>
    <source>
        <strain evidence="2">VT</strain>
    </source>
</reference>